<organism evidence="2">
    <name type="scientific">Dulem virus 172</name>
    <dbReference type="NCBI Taxonomy" id="3145649"/>
    <lineage>
        <taxon>Viruses</taxon>
        <taxon>Monodnaviria</taxon>
        <taxon>Sangervirae</taxon>
        <taxon>Phixviricota</taxon>
        <taxon>Malgrandaviricetes</taxon>
        <taxon>Petitvirales</taxon>
        <taxon>Microviridae</taxon>
        <taxon>Microvirus</taxon>
    </lineage>
</organism>
<evidence type="ECO:0000313" key="2">
    <source>
        <dbReference type="EMBL" id="XCD04499.1"/>
    </source>
</evidence>
<dbReference type="EMBL" id="PP511353">
    <property type="protein sequence ID" value="XCD03400.1"/>
    <property type="molecule type" value="Genomic_DNA"/>
</dbReference>
<name>A0AAU8AYI4_9VIRU</name>
<sequence length="224" mass="23225">MTNLNPQNYLNSIKETAAANTAQSQAFAEKQMAFNAEQAALNRQWQENMSNTAHQREVKDLIAAGLNPILSTGGQGAAVPSGATAVGASGKVDESYGSALAGFVSSLVNSATQVETARLSADALIKSSANSAAATQYAAQMSAAASRYGSDKSSEASRYGSKTSALASILGSRMTSSASRYATDVNGYLKATYPSNPITLAAAAYHSFNSTLGFGNYPYKKKGF</sequence>
<proteinExistence type="predicted"/>
<dbReference type="EMBL" id="PP511468">
    <property type="protein sequence ID" value="XCD04499.1"/>
    <property type="molecule type" value="Genomic_DNA"/>
</dbReference>
<accession>A0AAU8AYI4</accession>
<evidence type="ECO:0000313" key="1">
    <source>
        <dbReference type="EMBL" id="XCD03400.1"/>
    </source>
</evidence>
<protein>
    <submittedName>
        <fullName evidence="2">DNA pilot protein</fullName>
    </submittedName>
</protein>
<reference evidence="2" key="1">
    <citation type="submission" date="2024-03" db="EMBL/GenBank/DDBJ databases">
        <title>Diverse circular DNA viruses in blood, oral, and fecal samples of captive lemurs.</title>
        <authorList>
            <person name="Paietta E.N."/>
            <person name="Kraberger S."/>
            <person name="Lund M.C."/>
            <person name="Custer J.M."/>
            <person name="Vargas K.M."/>
            <person name="Ehmke E.E."/>
            <person name="Yoder A.D."/>
            <person name="Varsani A."/>
        </authorList>
    </citation>
    <scope>NUCLEOTIDE SEQUENCE</scope>
    <source>
        <strain evidence="1">Duke_18_61</strain>
        <strain evidence="2">Duke_23FS_45</strain>
    </source>
</reference>